<accession>A0A9D1LRP7</accession>
<comment type="caution">
    <text evidence="1">The sequence shown here is derived from an EMBL/GenBank/DDBJ whole genome shotgun (WGS) entry which is preliminary data.</text>
</comment>
<protein>
    <submittedName>
        <fullName evidence="1">Uncharacterized protein</fullName>
    </submittedName>
</protein>
<name>A0A9D1LRP7_9FIRM</name>
<proteinExistence type="predicted"/>
<dbReference type="EMBL" id="DVNK01000038">
    <property type="protein sequence ID" value="HIU46786.1"/>
    <property type="molecule type" value="Genomic_DNA"/>
</dbReference>
<sequence length="259" mass="26536">MLSIQLPTYSRDYVISIQKLSREDALTLSYLATRLGADMLGTHAARRIGRAGFTVCWSTARLPEFDAPPDLIVTGEAAPLTDGHASVLALGSAARGACEFAGELAPELTDAAALVNVEADGAPDAGIAGARATAFGAQSTAGQTAAASSVQRSEAGPEAYAVAQPGAPLVPAARLYTLGAGPHGGAEYIAALCHCPTAYVALGALCRAMGFVPVQLVQRLLSVTVGRTEPHMLCNCVEGAFRGYRQLSLGRGVRAGVGE</sequence>
<dbReference type="AlphaFoldDB" id="A0A9D1LRP7"/>
<gene>
    <name evidence="1" type="ORF">IAC59_05970</name>
</gene>
<evidence type="ECO:0000313" key="1">
    <source>
        <dbReference type="EMBL" id="HIU46786.1"/>
    </source>
</evidence>
<reference evidence="1" key="1">
    <citation type="submission" date="2020-10" db="EMBL/GenBank/DDBJ databases">
        <authorList>
            <person name="Gilroy R."/>
        </authorList>
    </citation>
    <scope>NUCLEOTIDE SEQUENCE</scope>
    <source>
        <strain evidence="1">ChiSxjej2B14-8506</strain>
    </source>
</reference>
<organism evidence="1 2">
    <name type="scientific">Candidatus Fimadaptatus faecigallinarum</name>
    <dbReference type="NCBI Taxonomy" id="2840814"/>
    <lineage>
        <taxon>Bacteria</taxon>
        <taxon>Bacillati</taxon>
        <taxon>Bacillota</taxon>
        <taxon>Clostridia</taxon>
        <taxon>Eubacteriales</taxon>
        <taxon>Candidatus Fimadaptatus</taxon>
    </lineage>
</organism>
<dbReference type="Proteomes" id="UP000824123">
    <property type="component" value="Unassembled WGS sequence"/>
</dbReference>
<reference evidence="1" key="2">
    <citation type="journal article" date="2021" name="PeerJ">
        <title>Extensive microbial diversity within the chicken gut microbiome revealed by metagenomics and culture.</title>
        <authorList>
            <person name="Gilroy R."/>
            <person name="Ravi A."/>
            <person name="Getino M."/>
            <person name="Pursley I."/>
            <person name="Horton D.L."/>
            <person name="Alikhan N.F."/>
            <person name="Baker D."/>
            <person name="Gharbi K."/>
            <person name="Hall N."/>
            <person name="Watson M."/>
            <person name="Adriaenssens E.M."/>
            <person name="Foster-Nyarko E."/>
            <person name="Jarju S."/>
            <person name="Secka A."/>
            <person name="Antonio M."/>
            <person name="Oren A."/>
            <person name="Chaudhuri R.R."/>
            <person name="La Ragione R."/>
            <person name="Hildebrand F."/>
            <person name="Pallen M.J."/>
        </authorList>
    </citation>
    <scope>NUCLEOTIDE SEQUENCE</scope>
    <source>
        <strain evidence="1">ChiSxjej2B14-8506</strain>
    </source>
</reference>
<evidence type="ECO:0000313" key="2">
    <source>
        <dbReference type="Proteomes" id="UP000824123"/>
    </source>
</evidence>